<feature type="region of interest" description="Disordered" evidence="1">
    <location>
        <begin position="528"/>
        <end position="548"/>
    </location>
</feature>
<feature type="compositionally biased region" description="Pro residues" evidence="1">
    <location>
        <begin position="396"/>
        <end position="411"/>
    </location>
</feature>
<reference evidence="2 3" key="1">
    <citation type="journal article" date="2016" name="Nat. Commun.">
        <title>Extremotolerant tardigrade genome and improved radiotolerance of human cultured cells by tardigrade-unique protein.</title>
        <authorList>
            <person name="Hashimoto T."/>
            <person name="Horikawa D.D."/>
            <person name="Saito Y."/>
            <person name="Kuwahara H."/>
            <person name="Kozuka-Hata H."/>
            <person name="Shin-I T."/>
            <person name="Minakuchi Y."/>
            <person name="Ohishi K."/>
            <person name="Motoyama A."/>
            <person name="Aizu T."/>
            <person name="Enomoto A."/>
            <person name="Kondo K."/>
            <person name="Tanaka S."/>
            <person name="Hara Y."/>
            <person name="Koshikawa S."/>
            <person name="Sagara H."/>
            <person name="Miura T."/>
            <person name="Yokobori S."/>
            <person name="Miyagawa K."/>
            <person name="Suzuki Y."/>
            <person name="Kubo T."/>
            <person name="Oyama M."/>
            <person name="Kohara Y."/>
            <person name="Fujiyama A."/>
            <person name="Arakawa K."/>
            <person name="Katayama T."/>
            <person name="Toyoda A."/>
            <person name="Kunieda T."/>
        </authorList>
    </citation>
    <scope>NUCLEOTIDE SEQUENCE [LARGE SCALE GENOMIC DNA]</scope>
    <source>
        <strain evidence="2 3">YOKOZUNA-1</strain>
    </source>
</reference>
<evidence type="ECO:0000256" key="1">
    <source>
        <dbReference type="SAM" id="MobiDB-lite"/>
    </source>
</evidence>
<dbReference type="InterPro" id="IPR011989">
    <property type="entry name" value="ARM-like"/>
</dbReference>
<evidence type="ECO:0000313" key="3">
    <source>
        <dbReference type="Proteomes" id="UP000186922"/>
    </source>
</evidence>
<accession>A0A1D1VZM0</accession>
<dbReference type="GO" id="GO:0008360">
    <property type="term" value="P:regulation of cell shape"/>
    <property type="evidence" value="ECO:0007669"/>
    <property type="project" value="TreeGrafter"/>
</dbReference>
<evidence type="ECO:0008006" key="4">
    <source>
        <dbReference type="Google" id="ProtNLM"/>
    </source>
</evidence>
<proteinExistence type="predicted"/>
<feature type="compositionally biased region" description="Low complexity" evidence="1">
    <location>
        <begin position="385"/>
        <end position="395"/>
    </location>
</feature>
<dbReference type="GO" id="GO:0005829">
    <property type="term" value="C:cytosol"/>
    <property type="evidence" value="ECO:0007669"/>
    <property type="project" value="TreeGrafter"/>
</dbReference>
<dbReference type="PANTHER" id="PTHR45857">
    <property type="entry name" value="FORMIN-LIKE PROTEIN"/>
    <property type="match status" value="1"/>
</dbReference>
<dbReference type="EMBL" id="BDGG01000012">
    <property type="protein sequence ID" value="GAV05833.1"/>
    <property type="molecule type" value="Genomic_DNA"/>
</dbReference>
<gene>
    <name evidence="2" type="primary">RvY_15904-1</name>
    <name evidence="2" type="synonym">RvY_15904.1</name>
    <name evidence="2" type="ORF">RvY_15904</name>
</gene>
<dbReference type="GO" id="GO:0051015">
    <property type="term" value="F:actin filament binding"/>
    <property type="evidence" value="ECO:0007669"/>
    <property type="project" value="TreeGrafter"/>
</dbReference>
<protein>
    <recommendedName>
        <fullName evidence="4">GBD/FH3 domain-containing protein</fullName>
    </recommendedName>
</protein>
<dbReference type="STRING" id="947166.A0A1D1VZM0"/>
<dbReference type="Gene3D" id="1.25.10.10">
    <property type="entry name" value="Leucine-rich Repeat Variant"/>
    <property type="match status" value="1"/>
</dbReference>
<keyword evidence="3" id="KW-1185">Reference proteome</keyword>
<dbReference type="GO" id="GO:0016477">
    <property type="term" value="P:cell migration"/>
    <property type="evidence" value="ECO:0007669"/>
    <property type="project" value="TreeGrafter"/>
</dbReference>
<sequence>MSDVLFLDAVSVTMDHSDAAKRRMQAALCGRTDADSPRVDKIAQRWESFFRQANKPSVKQEEQFRAVEAVKLTDNSPCQALHHLNELVSQRVDHSSATISALSKTEVPPRAPSSSSLNTPLSSTSNARVVLQNLKQLFEMDATNFRVDFVQQKGISMLCTALKRLQEELNQWENADSNRGDLDVLKNKMVDEFHCIMCIKFAARDPKGAEEIFRSPTNNLDVVCQSLLSPCMQSRIAVMDFLTNLLRAAPQLALRPILQQFTALRVRYAQPDRFRFLIGLSQNVGKLSMLFKASLLTMTNEMLTASPSGNYQVFLQTELEEAGLNVDDVEKIAHVSSAEQGNREDASNVVKQVEIWRKNYIMVDKDAHGSTHRFSSSIPSYEYGSSSAPSSAFSSPSPPATAPLSHPPAPVLPRTTSSTGEIRVIIKNITSSRDHPGSPNSLIGVADIHPPPSINKPSSIAIKQVPDPFDVLPPPRCLLPSPPPLISPPRMKTKPHLTSFAEGRPFQNQNLNQRMADKFSREYDVWKRKRSGDSMDSGDTSDSGSSAGESRAVYLVDGVSPAQLTTKLIDDVLLQFDRACDILDDSSSVIDDDF</sequence>
<dbReference type="SUPFAM" id="SSF48371">
    <property type="entry name" value="ARM repeat"/>
    <property type="match status" value="1"/>
</dbReference>
<comment type="caution">
    <text evidence="2">The sequence shown here is derived from an EMBL/GenBank/DDBJ whole genome shotgun (WGS) entry which is preliminary data.</text>
</comment>
<feature type="compositionally biased region" description="Low complexity" evidence="1">
    <location>
        <begin position="112"/>
        <end position="122"/>
    </location>
</feature>
<feature type="region of interest" description="Disordered" evidence="1">
    <location>
        <begin position="101"/>
        <end position="122"/>
    </location>
</feature>
<evidence type="ECO:0000313" key="2">
    <source>
        <dbReference type="EMBL" id="GAV05833.1"/>
    </source>
</evidence>
<dbReference type="PANTHER" id="PTHR45857:SF9">
    <property type="entry name" value="MULTIPLE WING HAIRS, ISOFORM C"/>
    <property type="match status" value="1"/>
</dbReference>
<dbReference type="GO" id="GO:0030866">
    <property type="term" value="P:cortical actin cytoskeleton organization"/>
    <property type="evidence" value="ECO:0007669"/>
    <property type="project" value="TreeGrafter"/>
</dbReference>
<organism evidence="2 3">
    <name type="scientific">Ramazzottius varieornatus</name>
    <name type="common">Water bear</name>
    <name type="synonym">Tardigrade</name>
    <dbReference type="NCBI Taxonomy" id="947166"/>
    <lineage>
        <taxon>Eukaryota</taxon>
        <taxon>Metazoa</taxon>
        <taxon>Ecdysozoa</taxon>
        <taxon>Tardigrada</taxon>
        <taxon>Eutardigrada</taxon>
        <taxon>Parachela</taxon>
        <taxon>Hypsibioidea</taxon>
        <taxon>Ramazzottiidae</taxon>
        <taxon>Ramazzottius</taxon>
    </lineage>
</organism>
<feature type="compositionally biased region" description="Low complexity" evidence="1">
    <location>
        <begin position="534"/>
        <end position="548"/>
    </location>
</feature>
<dbReference type="AlphaFoldDB" id="A0A1D1VZM0"/>
<name>A0A1D1VZM0_RAMVA</name>
<feature type="region of interest" description="Disordered" evidence="1">
    <location>
        <begin position="385"/>
        <end position="416"/>
    </location>
</feature>
<dbReference type="Proteomes" id="UP000186922">
    <property type="component" value="Unassembled WGS sequence"/>
</dbReference>
<dbReference type="InterPro" id="IPR016024">
    <property type="entry name" value="ARM-type_fold"/>
</dbReference>
<dbReference type="OrthoDB" id="6427809at2759"/>
<dbReference type="InterPro" id="IPR043592">
    <property type="entry name" value="FMNL_animal"/>
</dbReference>